<evidence type="ECO:0000313" key="3">
    <source>
        <dbReference type="Proteomes" id="UP001216907"/>
    </source>
</evidence>
<keyword evidence="3" id="KW-1185">Reference proteome</keyword>
<dbReference type="InterPro" id="IPR052392">
    <property type="entry name" value="Kelch-BTB_domain-containing"/>
</dbReference>
<dbReference type="InterPro" id="IPR006652">
    <property type="entry name" value="Kelch_1"/>
</dbReference>
<dbReference type="RefSeq" id="WP_277862521.1">
    <property type="nucleotide sequence ID" value="NZ_JARRAG010000002.1"/>
</dbReference>
<proteinExistence type="predicted"/>
<name>A0ABT6FFE9_9BACT</name>
<feature type="chain" id="PRO_5046743747" evidence="1">
    <location>
        <begin position="26"/>
        <end position="552"/>
    </location>
</feature>
<organism evidence="2 3">
    <name type="scientific">Paludisphaera mucosa</name>
    <dbReference type="NCBI Taxonomy" id="3030827"/>
    <lineage>
        <taxon>Bacteria</taxon>
        <taxon>Pseudomonadati</taxon>
        <taxon>Planctomycetota</taxon>
        <taxon>Planctomycetia</taxon>
        <taxon>Isosphaerales</taxon>
        <taxon>Isosphaeraceae</taxon>
        <taxon>Paludisphaera</taxon>
    </lineage>
</organism>
<dbReference type="EMBL" id="JARRAG010000002">
    <property type="protein sequence ID" value="MDG3006221.1"/>
    <property type="molecule type" value="Genomic_DNA"/>
</dbReference>
<dbReference type="InterPro" id="IPR015915">
    <property type="entry name" value="Kelch-typ_b-propeller"/>
</dbReference>
<dbReference type="SUPFAM" id="SSF117281">
    <property type="entry name" value="Kelch motif"/>
    <property type="match status" value="1"/>
</dbReference>
<dbReference type="PANTHER" id="PTHR46375:SF3">
    <property type="entry name" value="KELCH REPEAT AND BTB DOMAIN-CONTAINING PROTEIN 13"/>
    <property type="match status" value="1"/>
</dbReference>
<keyword evidence="1" id="KW-0732">Signal</keyword>
<dbReference type="PANTHER" id="PTHR46375">
    <property type="entry name" value="KELCH REPEAT AND BTB DOMAIN-CONTAINING PROTEIN 13-RELATED"/>
    <property type="match status" value="1"/>
</dbReference>
<gene>
    <name evidence="2" type="ORF">PZE19_20815</name>
</gene>
<comment type="caution">
    <text evidence="2">The sequence shown here is derived from an EMBL/GenBank/DDBJ whole genome shotgun (WGS) entry which is preliminary data.</text>
</comment>
<dbReference type="Pfam" id="PF01344">
    <property type="entry name" value="Kelch_1"/>
    <property type="match status" value="2"/>
</dbReference>
<protein>
    <submittedName>
        <fullName evidence="2">Galactose oxidase</fullName>
    </submittedName>
</protein>
<evidence type="ECO:0000313" key="2">
    <source>
        <dbReference type="EMBL" id="MDG3006221.1"/>
    </source>
</evidence>
<feature type="signal peptide" evidence="1">
    <location>
        <begin position="1"/>
        <end position="25"/>
    </location>
</feature>
<dbReference type="Proteomes" id="UP001216907">
    <property type="component" value="Unassembled WGS sequence"/>
</dbReference>
<accession>A0ABT6FFE9</accession>
<sequence length="552" mass="59243">MRSARSRKFFWALLVAAALPQTARAHFIWLKAEPGAKPGETVVQAFFNEDPEPDAAFQKHLRDLKLTVDGQVVPSELTAATRRAGWGGKPPILVDAEHDLGLMTKGGKSYRLYYTARAQTEAVADKTKEAADKLRARLVATDSGPVLEVLFNGSPVAKARVKVYPSEGAATEATTDESGRLAIAGLAEGRTAVWANHVDPTAGEVAGKPFTETRFYATLTFTPASTLLSGKAPLEATTIASIPDPAVNSFGGAVQGKWLYIYGGHVGKTHSYDVNTTSRHFRRLNLEDGRTWEELPMERDLQGLALLSDGRYLYRLGGMAALNQPGDEHDLHSVAEFARFDPEAKAWTAMAPLPEPRSTHDAVVIGRTIYAVGGWNMKGATEESTFLENVAAFNLDKPEDGWKTIPQPFQRRALSAAGREGKLYVLGGLVGGGMTVDRRVDVYDPASGAWSRGPDLPGGGRTEGFGTSAFEVAGRIYYSGASGRIFRMNDAGDAWEAVGAWALPRLTHRLLPGLGDTILAVGGNARGAAQTAVIEAVRIEGPRPTTTASTTR</sequence>
<dbReference type="SMART" id="SM00612">
    <property type="entry name" value="Kelch"/>
    <property type="match status" value="2"/>
</dbReference>
<evidence type="ECO:0000256" key="1">
    <source>
        <dbReference type="SAM" id="SignalP"/>
    </source>
</evidence>
<reference evidence="2 3" key="1">
    <citation type="submission" date="2023-03" db="EMBL/GenBank/DDBJ databases">
        <title>Paludisphaera mucosa sp. nov. a novel planctomycete from northern fen.</title>
        <authorList>
            <person name="Ivanova A."/>
        </authorList>
    </citation>
    <scope>NUCLEOTIDE SEQUENCE [LARGE SCALE GENOMIC DNA]</scope>
    <source>
        <strain evidence="2 3">Pla2</strain>
    </source>
</reference>
<dbReference type="Gene3D" id="2.120.10.80">
    <property type="entry name" value="Kelch-type beta propeller"/>
    <property type="match status" value="2"/>
</dbReference>